<comment type="caution">
    <text evidence="1">The sequence shown here is derived from an EMBL/GenBank/DDBJ whole genome shotgun (WGS) entry which is preliminary data.</text>
</comment>
<keyword evidence="2" id="KW-1185">Reference proteome</keyword>
<dbReference type="EMBL" id="NDYL01000002">
    <property type="protein sequence ID" value="OXB91860.1"/>
    <property type="molecule type" value="Genomic_DNA"/>
</dbReference>
<protein>
    <submittedName>
        <fullName evidence="1">Uncharacterized protein</fullName>
    </submittedName>
</protein>
<dbReference type="AlphaFoldDB" id="A0A226QJX8"/>
<name>A0A226QJX8_9BACL</name>
<sequence length="316" mass="36109">MMSPQDWMDRKIRETESIIKDTKEQLSVLDIPDYVQSLQISSFKRRLEDLKKVKKEIEMVSNREEMVLTMHPPNLPSGKISVRAFTSVLSGLQNLSDSIANTLFNQPSEKGKIPQDILEQNEFILRETKAGSFKAVLEVKHPEQHTLDEPMQSQIIGELFKLLESSDVPDQLAELISQLGPRTLKNYIEWTKSIKELNTSIELEWTSLYRSPSRISLNVEKAERIFKTLSDFSNTTETEIKIIGRLTGANIRIKNFEIVTDEGEKITGRISKDALKKIENLGLNKKCEADLLKVTVIGPANREKVSWTLRDIRLLS</sequence>
<accession>A0A226QJX8</accession>
<proteinExistence type="predicted"/>
<dbReference type="RefSeq" id="WP_089097675.1">
    <property type="nucleotide sequence ID" value="NZ_NDYL01000002.1"/>
</dbReference>
<evidence type="ECO:0000313" key="2">
    <source>
        <dbReference type="Proteomes" id="UP000198394"/>
    </source>
</evidence>
<dbReference type="Proteomes" id="UP000198394">
    <property type="component" value="Unassembled WGS sequence"/>
</dbReference>
<evidence type="ECO:0000313" key="1">
    <source>
        <dbReference type="EMBL" id="OXB91860.1"/>
    </source>
</evidence>
<reference evidence="1 2" key="1">
    <citation type="submission" date="2017-04" db="EMBL/GenBank/DDBJ databases">
        <title>The genome sequence of Parageobacillus galactosidasius DSM 18751.</title>
        <authorList>
            <person name="Ramaloko W.T."/>
            <person name="Koen N."/>
            <person name="Polliack S."/>
            <person name="Aliyu H."/>
            <person name="Lebre P."/>
            <person name="Mohr T."/>
            <person name="Oswald F."/>
            <person name="Zwick M."/>
            <person name="Neumann A."/>
            <person name="Syldatk C."/>
            <person name="Cowan D."/>
            <person name="De Maayer P."/>
        </authorList>
    </citation>
    <scope>NUCLEOTIDE SEQUENCE [LARGE SCALE GENOMIC DNA]</scope>
    <source>
        <strain evidence="1 2">DSM 18751</strain>
    </source>
</reference>
<gene>
    <name evidence="1" type="ORF">B9L23_11250</name>
</gene>
<organism evidence="1 2">
    <name type="scientific">Parageobacillus galactosidasius</name>
    <dbReference type="NCBI Taxonomy" id="883812"/>
    <lineage>
        <taxon>Bacteria</taxon>
        <taxon>Bacillati</taxon>
        <taxon>Bacillota</taxon>
        <taxon>Bacilli</taxon>
        <taxon>Bacillales</taxon>
        <taxon>Anoxybacillaceae</taxon>
        <taxon>Parageobacillus</taxon>
    </lineage>
</organism>